<dbReference type="InterPro" id="IPR050422">
    <property type="entry name" value="X-Pro_aminopeptidase_P"/>
</dbReference>
<dbReference type="Pfam" id="PF01321">
    <property type="entry name" value="Creatinase_N"/>
    <property type="match status" value="1"/>
</dbReference>
<feature type="domain" description="Peptidase M24" evidence="4">
    <location>
        <begin position="322"/>
        <end position="537"/>
    </location>
</feature>
<accession>A0A6N1V8C9</accession>
<dbReference type="Pfam" id="PF00557">
    <property type="entry name" value="Peptidase_M24"/>
    <property type="match status" value="1"/>
</dbReference>
<dbReference type="Pfam" id="PF16189">
    <property type="entry name" value="Creatinase_N_2"/>
    <property type="match status" value="1"/>
</dbReference>
<dbReference type="Proteomes" id="UP000509367">
    <property type="component" value="Chromosome"/>
</dbReference>
<dbReference type="InterPro" id="IPR033740">
    <property type="entry name" value="Pept_M24B"/>
</dbReference>
<dbReference type="GO" id="GO:0046872">
    <property type="term" value="F:metal ion binding"/>
    <property type="evidence" value="ECO:0007669"/>
    <property type="project" value="UniProtKB-KW"/>
</dbReference>
<dbReference type="SUPFAM" id="SSF55920">
    <property type="entry name" value="Creatinase/aminopeptidase"/>
    <property type="match status" value="1"/>
</dbReference>
<dbReference type="FunFam" id="3.90.230.10:FF:000009">
    <property type="entry name" value="xaa-Pro aminopeptidase 2"/>
    <property type="match status" value="1"/>
</dbReference>
<dbReference type="PANTHER" id="PTHR43763:SF6">
    <property type="entry name" value="XAA-PRO AMINOPEPTIDASE 1"/>
    <property type="match status" value="1"/>
</dbReference>
<keyword evidence="7" id="KW-0645">Protease</keyword>
<dbReference type="InterPro" id="IPR036005">
    <property type="entry name" value="Creatinase/aminopeptidase-like"/>
</dbReference>
<sequence length="611" mass="67096">MYQQFSEKSDPAAGKARVAALRARMREEGLDCFLVPHADEHQNEYLPERAERLAWLTGFTGSAGAAIILHDAAHVFTDGRYTLQVRAQTDPEVFTPQDMIATPPYKWLADRVQAGMRIGFDPWLHTVDDARKLAEACEARQAELVAVDRNLVDAIRNDVPAPPLEPVHVHPFEYAGETPRDKIGRIADAVKEREADAVVLTDPASICWLFNIRGADVVHTPLALAFAIVPVKGDPTLFIDKRKLPVRTEAYLTQLAGLRPPSEFDDGLRELGRKGAKVMVDPALTARRIADELEGAGATLVEAADPVRLPRAQKNPSEQQGARNAQRRDGAALAAFLAWLDAQEPGSLDEIAIVTALEEFRRQTGKRLGMELAEISFDTICGAGPNGAIVHYRVTEKTNRKLEAGELLLVDSGAQYHDGTTDITRVVPCGDPTAEHRRHFTLVLKGMIAISMARFPAGTRGVDIDVLARNALWQAGLDYAHGTGHGVGSFLGVHEGPQSISKRGMQELLPGMIVSNEPGYYKAGSHGIRIENLVLVRPAEIPEGGEIAMHSFETLTLCPIDRRLVDVTLLSDAELDWLNAYHARVRDEISPLVEDRNVLGWLEEMTARISR</sequence>
<dbReference type="PANTHER" id="PTHR43763">
    <property type="entry name" value="XAA-PRO AMINOPEPTIDASE 1"/>
    <property type="match status" value="1"/>
</dbReference>
<dbReference type="Pfam" id="PF16188">
    <property type="entry name" value="Peptidase_M24_C"/>
    <property type="match status" value="1"/>
</dbReference>
<evidence type="ECO:0000256" key="3">
    <source>
        <dbReference type="ARBA" id="ARBA00022801"/>
    </source>
</evidence>
<keyword evidence="2" id="KW-0479">Metal-binding</keyword>
<evidence type="ECO:0000259" key="6">
    <source>
        <dbReference type="Pfam" id="PF16188"/>
    </source>
</evidence>
<dbReference type="RefSeq" id="WP_175275112.1">
    <property type="nucleotide sequence ID" value="NZ_CP054836.1"/>
</dbReference>
<dbReference type="InterPro" id="IPR029149">
    <property type="entry name" value="Creatin/AminoP/Spt16_N"/>
</dbReference>
<comment type="similarity">
    <text evidence="1">Belongs to the peptidase M24B family.</text>
</comment>
<dbReference type="KEGG" id="orm:HTY61_01410"/>
<feature type="domain" description="Peptidase M24 C-terminal" evidence="6">
    <location>
        <begin position="550"/>
        <end position="609"/>
    </location>
</feature>
<evidence type="ECO:0000256" key="2">
    <source>
        <dbReference type="ARBA" id="ARBA00022723"/>
    </source>
</evidence>
<dbReference type="GO" id="GO:0070006">
    <property type="term" value="F:metalloaminopeptidase activity"/>
    <property type="evidence" value="ECO:0007669"/>
    <property type="project" value="InterPro"/>
</dbReference>
<keyword evidence="7" id="KW-0031">Aminopeptidase</keyword>
<dbReference type="SUPFAM" id="SSF53092">
    <property type="entry name" value="Creatinase/prolidase N-terminal domain"/>
    <property type="match status" value="2"/>
</dbReference>
<feature type="domain" description="Creatinase N-terminal" evidence="5">
    <location>
        <begin position="17"/>
        <end position="156"/>
    </location>
</feature>
<dbReference type="Gene3D" id="3.40.350.10">
    <property type="entry name" value="Creatinase/prolidase N-terminal domain"/>
    <property type="match status" value="2"/>
</dbReference>
<dbReference type="InterPro" id="IPR000587">
    <property type="entry name" value="Creatinase_N"/>
</dbReference>
<keyword evidence="8" id="KW-1185">Reference proteome</keyword>
<dbReference type="EMBL" id="CP054836">
    <property type="protein sequence ID" value="QKV17216.1"/>
    <property type="molecule type" value="Genomic_DNA"/>
</dbReference>
<evidence type="ECO:0000313" key="7">
    <source>
        <dbReference type="EMBL" id="QKV17216.1"/>
    </source>
</evidence>
<dbReference type="CDD" id="cd01085">
    <property type="entry name" value="APP"/>
    <property type="match status" value="1"/>
</dbReference>
<keyword evidence="3" id="KW-0378">Hydrolase</keyword>
<evidence type="ECO:0000259" key="5">
    <source>
        <dbReference type="Pfam" id="PF01321"/>
    </source>
</evidence>
<dbReference type="GO" id="GO:0005737">
    <property type="term" value="C:cytoplasm"/>
    <property type="evidence" value="ECO:0007669"/>
    <property type="project" value="UniProtKB-ARBA"/>
</dbReference>
<evidence type="ECO:0000259" key="4">
    <source>
        <dbReference type="Pfam" id="PF00557"/>
    </source>
</evidence>
<evidence type="ECO:0000256" key="1">
    <source>
        <dbReference type="ARBA" id="ARBA00008766"/>
    </source>
</evidence>
<dbReference type="AlphaFoldDB" id="A0A6N1V8C9"/>
<name>A0A6N1V8C9_9HYPH</name>
<gene>
    <name evidence="7" type="ORF">HTY61_01410</name>
</gene>
<dbReference type="Gene3D" id="3.90.230.10">
    <property type="entry name" value="Creatinase/methionine aminopeptidase superfamily"/>
    <property type="match status" value="1"/>
</dbReference>
<dbReference type="InterPro" id="IPR000994">
    <property type="entry name" value="Pept_M24"/>
</dbReference>
<proteinExistence type="inferred from homology"/>
<reference evidence="7 8" key="1">
    <citation type="submission" date="2020-06" db="EMBL/GenBank/DDBJ databases">
        <title>Oricola thermophila sp. nov. isolated from a tidal sediments.</title>
        <authorList>
            <person name="Kwon K.K."/>
            <person name="Yang S.-H."/>
            <person name="Park M.-J."/>
        </authorList>
    </citation>
    <scope>NUCLEOTIDE SEQUENCE [LARGE SCALE GENOMIC DNA]</scope>
    <source>
        <strain evidence="7 8">MEBiC13590</strain>
    </source>
</reference>
<evidence type="ECO:0000313" key="8">
    <source>
        <dbReference type="Proteomes" id="UP000509367"/>
    </source>
</evidence>
<organism evidence="7 8">
    <name type="scientific">Oricola thermophila</name>
    <dbReference type="NCBI Taxonomy" id="2742145"/>
    <lineage>
        <taxon>Bacteria</taxon>
        <taxon>Pseudomonadati</taxon>
        <taxon>Pseudomonadota</taxon>
        <taxon>Alphaproteobacteria</taxon>
        <taxon>Hyphomicrobiales</taxon>
        <taxon>Ahrensiaceae</taxon>
        <taxon>Oricola</taxon>
    </lineage>
</organism>
<dbReference type="InterPro" id="IPR032416">
    <property type="entry name" value="Peptidase_M24_C"/>
</dbReference>
<protein>
    <submittedName>
        <fullName evidence="7">Aminopeptidase P family protein</fullName>
    </submittedName>
</protein>